<gene>
    <name evidence="1" type="ORF">L3081_00275</name>
</gene>
<keyword evidence="2" id="KW-1185">Reference proteome</keyword>
<dbReference type="Proteomes" id="UP001139646">
    <property type="component" value="Unassembled WGS sequence"/>
</dbReference>
<dbReference type="EMBL" id="JAKKSL010000001">
    <property type="protein sequence ID" value="MCI2282119.1"/>
    <property type="molecule type" value="Genomic_DNA"/>
</dbReference>
<reference evidence="1" key="1">
    <citation type="submission" date="2022-01" db="EMBL/GenBank/DDBJ databases">
        <title>Colwellia maritima, isolated from seawater.</title>
        <authorList>
            <person name="Kristyanto S."/>
            <person name="Jung J."/>
            <person name="Jeon C.O."/>
        </authorList>
    </citation>
    <scope>NUCLEOTIDE SEQUENCE</scope>
    <source>
        <strain evidence="1">MSW7</strain>
    </source>
</reference>
<dbReference type="RefSeq" id="WP_242282695.1">
    <property type="nucleotide sequence ID" value="NZ_JAKKSL010000001.1"/>
</dbReference>
<sequence>MKNILILIVGIAVFLHFFPQPEVTKFYNDIRASMDESFSDFSDTSVRLNPDKILIDLKPDLKHFSPAEVDSLKEITSSRKHINEFYQSFCRDNKRSTTFHPNNQAKICRTISNYSSML</sequence>
<organism evidence="1 2">
    <name type="scientific">Colwellia maritima</name>
    <dbReference type="NCBI Taxonomy" id="2912588"/>
    <lineage>
        <taxon>Bacteria</taxon>
        <taxon>Pseudomonadati</taxon>
        <taxon>Pseudomonadota</taxon>
        <taxon>Gammaproteobacteria</taxon>
        <taxon>Alteromonadales</taxon>
        <taxon>Colwelliaceae</taxon>
        <taxon>Colwellia</taxon>
    </lineage>
</organism>
<evidence type="ECO:0000313" key="2">
    <source>
        <dbReference type="Proteomes" id="UP001139646"/>
    </source>
</evidence>
<evidence type="ECO:0000313" key="1">
    <source>
        <dbReference type="EMBL" id="MCI2282119.1"/>
    </source>
</evidence>
<name>A0ABS9WW15_9GAMM</name>
<proteinExistence type="predicted"/>
<protein>
    <submittedName>
        <fullName evidence="1">Uncharacterized protein</fullName>
    </submittedName>
</protein>
<comment type="caution">
    <text evidence="1">The sequence shown here is derived from an EMBL/GenBank/DDBJ whole genome shotgun (WGS) entry which is preliminary data.</text>
</comment>
<accession>A0ABS9WW15</accession>